<comment type="caution">
    <text evidence="6">The sequence shown here is derived from an EMBL/GenBank/DDBJ whole genome shotgun (WGS) entry which is preliminary data.</text>
</comment>
<gene>
    <name evidence="6" type="ORF">GCM10011410_02700</name>
</gene>
<keyword evidence="7" id="KW-1185">Reference proteome</keyword>
<evidence type="ECO:0000313" key="7">
    <source>
        <dbReference type="Proteomes" id="UP000641514"/>
    </source>
</evidence>
<dbReference type="AlphaFoldDB" id="A0A916TZA1"/>
<organism evidence="6 7">
    <name type="scientific">Hoyosella rhizosphaerae</name>
    <dbReference type="NCBI Taxonomy" id="1755582"/>
    <lineage>
        <taxon>Bacteria</taxon>
        <taxon>Bacillati</taxon>
        <taxon>Actinomycetota</taxon>
        <taxon>Actinomycetes</taxon>
        <taxon>Mycobacteriales</taxon>
        <taxon>Hoyosellaceae</taxon>
        <taxon>Hoyosella</taxon>
    </lineage>
</organism>
<dbReference type="InterPro" id="IPR006311">
    <property type="entry name" value="TAT_signal"/>
</dbReference>
<feature type="chain" id="PRO_5037434884" description="Glycoside hydrolase family 3 N-terminal domain-containing protein" evidence="4">
    <location>
        <begin position="29"/>
        <end position="346"/>
    </location>
</feature>
<comment type="similarity">
    <text evidence="1">Belongs to the glycosyl hydrolase 3 family.</text>
</comment>
<evidence type="ECO:0000256" key="1">
    <source>
        <dbReference type="ARBA" id="ARBA00005336"/>
    </source>
</evidence>
<dbReference type="Gene3D" id="3.20.20.300">
    <property type="entry name" value="Glycoside hydrolase, family 3, N-terminal domain"/>
    <property type="match status" value="1"/>
</dbReference>
<protein>
    <recommendedName>
        <fullName evidence="5">Glycoside hydrolase family 3 N-terminal domain-containing protein</fullName>
    </recommendedName>
</protein>
<accession>A0A916TZA1</accession>
<dbReference type="Pfam" id="PF00933">
    <property type="entry name" value="Glyco_hydro_3"/>
    <property type="match status" value="1"/>
</dbReference>
<keyword evidence="2" id="KW-0378">Hydrolase</keyword>
<dbReference type="InterPro" id="IPR017853">
    <property type="entry name" value="GH"/>
</dbReference>
<evidence type="ECO:0000259" key="5">
    <source>
        <dbReference type="Pfam" id="PF00933"/>
    </source>
</evidence>
<dbReference type="PANTHER" id="PTHR30480:SF14">
    <property type="entry name" value="HYDROLASE, PUTATIVE (AFU_ORTHOLOGUE AFUA_4G13770)-RELATED"/>
    <property type="match status" value="1"/>
</dbReference>
<dbReference type="Proteomes" id="UP000641514">
    <property type="component" value="Unassembled WGS sequence"/>
</dbReference>
<dbReference type="InterPro" id="IPR036962">
    <property type="entry name" value="Glyco_hydro_3_N_sf"/>
</dbReference>
<dbReference type="SUPFAM" id="SSF51445">
    <property type="entry name" value="(Trans)glycosidases"/>
    <property type="match status" value="1"/>
</dbReference>
<feature type="domain" description="Glycoside hydrolase family 3 N-terminal" evidence="5">
    <location>
        <begin position="72"/>
        <end position="333"/>
    </location>
</feature>
<dbReference type="InterPro" id="IPR001764">
    <property type="entry name" value="Glyco_hydro_3_N"/>
</dbReference>
<sequence>MDRRGFLRTAAIVGAAGALPMHAAAAHASPFGSLAGPLSDLLSGPPVGARRVIYSYRGATPPPELFDRVRRGIGGIIFFSENITSTGHIAEVTRQLTATALSSGYSLRLFVDQEGGPVKRLPGGPTLSAKQVGTQPNVIAAAQQQGREASATIQAAGMNANLAPVLGVYRRPGDFLDATQRSFSTNTRIVGDAAAEFIRTSQSMGVSTCAKHFPGLGAAPTAANTDVTPVTITLDEHTLRTVDEMPYQAAIAAGVHMVMPSWAVYPALDGSRPAGMSAAVLQGRLRQRLGFRGLIVSDAIEAGALATYGSTGNRVRAAVAAGNDLVCCAARDVAQGDEAAAALAGI</sequence>
<dbReference type="RefSeq" id="WP_188669942.1">
    <property type="nucleotide sequence ID" value="NZ_BMJH01000001.1"/>
</dbReference>
<evidence type="ECO:0000313" key="6">
    <source>
        <dbReference type="EMBL" id="GGC53766.1"/>
    </source>
</evidence>
<dbReference type="PANTHER" id="PTHR30480">
    <property type="entry name" value="BETA-HEXOSAMINIDASE-RELATED"/>
    <property type="match status" value="1"/>
</dbReference>
<dbReference type="GO" id="GO:0004553">
    <property type="term" value="F:hydrolase activity, hydrolyzing O-glycosyl compounds"/>
    <property type="evidence" value="ECO:0007669"/>
    <property type="project" value="InterPro"/>
</dbReference>
<evidence type="ECO:0000256" key="3">
    <source>
        <dbReference type="ARBA" id="ARBA00023295"/>
    </source>
</evidence>
<reference evidence="6" key="1">
    <citation type="journal article" date="2014" name="Int. J. Syst. Evol. Microbiol.">
        <title>Complete genome sequence of Corynebacterium casei LMG S-19264T (=DSM 44701T), isolated from a smear-ripened cheese.</title>
        <authorList>
            <consortium name="US DOE Joint Genome Institute (JGI-PGF)"/>
            <person name="Walter F."/>
            <person name="Albersmeier A."/>
            <person name="Kalinowski J."/>
            <person name="Ruckert C."/>
        </authorList>
    </citation>
    <scope>NUCLEOTIDE SEQUENCE</scope>
    <source>
        <strain evidence="6">CGMCC 1.15478</strain>
    </source>
</reference>
<dbReference type="InterPro" id="IPR050226">
    <property type="entry name" value="NagZ_Beta-hexosaminidase"/>
</dbReference>
<keyword evidence="4" id="KW-0732">Signal</keyword>
<reference evidence="6" key="2">
    <citation type="submission" date="2020-09" db="EMBL/GenBank/DDBJ databases">
        <authorList>
            <person name="Sun Q."/>
            <person name="Zhou Y."/>
        </authorList>
    </citation>
    <scope>NUCLEOTIDE SEQUENCE</scope>
    <source>
        <strain evidence="6">CGMCC 1.15478</strain>
    </source>
</reference>
<proteinExistence type="inferred from homology"/>
<evidence type="ECO:0000256" key="4">
    <source>
        <dbReference type="SAM" id="SignalP"/>
    </source>
</evidence>
<dbReference type="PROSITE" id="PS51318">
    <property type="entry name" value="TAT"/>
    <property type="match status" value="1"/>
</dbReference>
<keyword evidence="3" id="KW-0326">Glycosidase</keyword>
<dbReference type="GO" id="GO:0009254">
    <property type="term" value="P:peptidoglycan turnover"/>
    <property type="evidence" value="ECO:0007669"/>
    <property type="project" value="TreeGrafter"/>
</dbReference>
<dbReference type="EMBL" id="BMJH01000001">
    <property type="protein sequence ID" value="GGC53766.1"/>
    <property type="molecule type" value="Genomic_DNA"/>
</dbReference>
<dbReference type="GO" id="GO:0005975">
    <property type="term" value="P:carbohydrate metabolic process"/>
    <property type="evidence" value="ECO:0007669"/>
    <property type="project" value="InterPro"/>
</dbReference>
<evidence type="ECO:0000256" key="2">
    <source>
        <dbReference type="ARBA" id="ARBA00022801"/>
    </source>
</evidence>
<feature type="signal peptide" evidence="4">
    <location>
        <begin position="1"/>
        <end position="28"/>
    </location>
</feature>
<name>A0A916TZA1_9ACTN</name>